<dbReference type="InterPro" id="IPR053905">
    <property type="entry name" value="EF-G-like_DII"/>
</dbReference>
<dbReference type="SUPFAM" id="SSF52156">
    <property type="entry name" value="Initiation factor IF2/eIF5b, domain 3"/>
    <property type="match status" value="1"/>
</dbReference>
<keyword evidence="5 8" id="KW-0648">Protein biosynthesis</keyword>
<dbReference type="PANTHER" id="PTHR43381">
    <property type="entry name" value="TRANSLATION INITIATION FACTOR IF-2-RELATED"/>
    <property type="match status" value="1"/>
</dbReference>
<dbReference type="InterPro" id="IPR044145">
    <property type="entry name" value="IF2_II"/>
</dbReference>
<dbReference type="EMBL" id="JAUCGM010000884">
    <property type="protein sequence ID" value="MDM8563801.1"/>
    <property type="molecule type" value="Genomic_DNA"/>
</dbReference>
<evidence type="ECO:0000256" key="3">
    <source>
        <dbReference type="ARBA" id="ARBA00022540"/>
    </source>
</evidence>
<evidence type="ECO:0000256" key="4">
    <source>
        <dbReference type="ARBA" id="ARBA00022741"/>
    </source>
</evidence>
<dbReference type="InterPro" id="IPR005225">
    <property type="entry name" value="Small_GTP-bd"/>
</dbReference>
<evidence type="ECO:0000256" key="8">
    <source>
        <dbReference type="RuleBase" id="RU000644"/>
    </source>
</evidence>
<feature type="domain" description="Tr-type G" evidence="9">
    <location>
        <begin position="1"/>
        <end position="105"/>
    </location>
</feature>
<dbReference type="Gene3D" id="3.40.50.300">
    <property type="entry name" value="P-loop containing nucleotide triphosphate hydrolases"/>
    <property type="match status" value="1"/>
</dbReference>
<evidence type="ECO:0000313" key="10">
    <source>
        <dbReference type="EMBL" id="MDM8563801.1"/>
    </source>
</evidence>
<sequence length="380" mass="40641">MRARGAKVTDIVILVVAADDGVMPQTIEAIQHAKAANVPIVVAINKIDKPDADPERVKQELVAKEVVPEEWGGDTMFVPVSAKTGEGIDDLLDSILLQAEVLELTTVAEGLATGVIVESRLDKGRGAVATMLVQSGALLKGNVLLAGKEFGRVRAMLDENGKLIDKAGPSIPVEVLGLSNTPNAGDEAIVVPNERKAREVALFRQGKYREIKLARQQAAKLENMFSQLKTGQTNTLKIVLKADVNGSVEALHDAMVKLSNDEVKVNIIASGVGGINESDVNLAVASGAILIGFNVRADPSAKRLIKVEDVDLHYYSVIYEAIDEVKHALSGLLAPEIIESIVGLAEVRDVFRSPKFGLIAGCLVVDGLVKRHNPIRVLRD</sequence>
<dbReference type="Pfam" id="PF22042">
    <property type="entry name" value="EF-G_D2"/>
    <property type="match status" value="1"/>
</dbReference>
<dbReference type="PANTHER" id="PTHR43381:SF5">
    <property type="entry name" value="TR-TYPE G DOMAIN-CONTAINING PROTEIN"/>
    <property type="match status" value="1"/>
</dbReference>
<accession>A0ABT7VW79</accession>
<dbReference type="InterPro" id="IPR036925">
    <property type="entry name" value="TIF_IF2_dom3_sf"/>
</dbReference>
<dbReference type="Pfam" id="PF11987">
    <property type="entry name" value="IF-2"/>
    <property type="match status" value="1"/>
</dbReference>
<dbReference type="SUPFAM" id="SSF52540">
    <property type="entry name" value="P-loop containing nucleoside triphosphate hydrolases"/>
    <property type="match status" value="1"/>
</dbReference>
<evidence type="ECO:0000256" key="2">
    <source>
        <dbReference type="ARBA" id="ARBA00020675"/>
    </source>
</evidence>
<evidence type="ECO:0000256" key="1">
    <source>
        <dbReference type="ARBA" id="ARBA00007733"/>
    </source>
</evidence>
<organism evidence="10 11">
    <name type="scientific">Candidatus Marithioploca araucensis</name>
    <dbReference type="NCBI Taxonomy" id="70273"/>
    <lineage>
        <taxon>Bacteria</taxon>
        <taxon>Pseudomonadati</taxon>
        <taxon>Pseudomonadota</taxon>
        <taxon>Gammaproteobacteria</taxon>
        <taxon>Thiotrichales</taxon>
        <taxon>Thiotrichaceae</taxon>
        <taxon>Candidatus Marithioploca</taxon>
    </lineage>
</organism>
<comment type="caution">
    <text evidence="10">The sequence shown here is derived from an EMBL/GenBank/DDBJ whole genome shotgun (WGS) entry which is preliminary data.</text>
</comment>
<evidence type="ECO:0000259" key="9">
    <source>
        <dbReference type="PROSITE" id="PS51722"/>
    </source>
</evidence>
<proteinExistence type="inferred from homology"/>
<dbReference type="InterPro" id="IPR027417">
    <property type="entry name" value="P-loop_NTPase"/>
</dbReference>
<dbReference type="CDD" id="cd01887">
    <property type="entry name" value="IF2_eIF5B"/>
    <property type="match status" value="1"/>
</dbReference>
<dbReference type="SUPFAM" id="SSF50447">
    <property type="entry name" value="Translation proteins"/>
    <property type="match status" value="2"/>
</dbReference>
<dbReference type="InterPro" id="IPR023115">
    <property type="entry name" value="TIF_IF2_dom3"/>
</dbReference>
<dbReference type="InterPro" id="IPR000795">
    <property type="entry name" value="T_Tr_GTP-bd_dom"/>
</dbReference>
<keyword evidence="6" id="KW-0342">GTP-binding</keyword>
<comment type="similarity">
    <text evidence="1 8">Belongs to the TRAFAC class translation factor GTPase superfamily. Classic translation factor GTPase family. IF-2 subfamily.</text>
</comment>
<dbReference type="Pfam" id="PF00009">
    <property type="entry name" value="GTP_EFTU"/>
    <property type="match status" value="1"/>
</dbReference>
<evidence type="ECO:0000313" key="11">
    <source>
        <dbReference type="Proteomes" id="UP001171945"/>
    </source>
</evidence>
<dbReference type="PROSITE" id="PS51722">
    <property type="entry name" value="G_TR_2"/>
    <property type="match status" value="1"/>
</dbReference>
<evidence type="ECO:0000256" key="5">
    <source>
        <dbReference type="ARBA" id="ARBA00022917"/>
    </source>
</evidence>
<dbReference type="GO" id="GO:0003743">
    <property type="term" value="F:translation initiation factor activity"/>
    <property type="evidence" value="ECO:0007669"/>
    <property type="project" value="UniProtKB-KW"/>
</dbReference>
<protein>
    <recommendedName>
        <fullName evidence="2 7">Translation initiation factor IF-2</fullName>
    </recommendedName>
</protein>
<dbReference type="InterPro" id="IPR015760">
    <property type="entry name" value="TIF_IF2"/>
</dbReference>
<dbReference type="InterPro" id="IPR009000">
    <property type="entry name" value="Transl_B-barrel_sf"/>
</dbReference>
<name>A0ABT7VW79_9GAMM</name>
<evidence type="ECO:0000256" key="6">
    <source>
        <dbReference type="ARBA" id="ARBA00023134"/>
    </source>
</evidence>
<reference evidence="10" key="1">
    <citation type="submission" date="2023-06" db="EMBL/GenBank/DDBJ databases">
        <title>Uncultivated large filamentous bacteria from sulfidic sediments reveal new species and different genomic features in energy metabolism and defense.</title>
        <authorList>
            <person name="Fonseca A."/>
        </authorList>
    </citation>
    <scope>NUCLEOTIDE SEQUENCE</scope>
    <source>
        <strain evidence="10">HSG4</strain>
    </source>
</reference>
<dbReference type="CDD" id="cd03702">
    <property type="entry name" value="IF2_mtIF2_II"/>
    <property type="match status" value="1"/>
</dbReference>
<dbReference type="Proteomes" id="UP001171945">
    <property type="component" value="Unassembled WGS sequence"/>
</dbReference>
<keyword evidence="4" id="KW-0547">Nucleotide-binding</keyword>
<evidence type="ECO:0000256" key="7">
    <source>
        <dbReference type="NCBIfam" id="TIGR00487"/>
    </source>
</evidence>
<dbReference type="Gene3D" id="3.40.50.10050">
    <property type="entry name" value="Translation initiation factor IF- 2, domain 3"/>
    <property type="match status" value="1"/>
</dbReference>
<gene>
    <name evidence="10" type="primary">infB</name>
    <name evidence="10" type="ORF">QUF54_10655</name>
</gene>
<dbReference type="NCBIfam" id="TIGR00487">
    <property type="entry name" value="IF-2"/>
    <property type="match status" value="1"/>
</dbReference>
<dbReference type="Gene3D" id="2.40.30.10">
    <property type="entry name" value="Translation factors"/>
    <property type="match status" value="2"/>
</dbReference>
<dbReference type="NCBIfam" id="TIGR00231">
    <property type="entry name" value="small_GTP"/>
    <property type="match status" value="1"/>
</dbReference>
<keyword evidence="11" id="KW-1185">Reference proteome</keyword>
<keyword evidence="3 8" id="KW-0396">Initiation factor</keyword>
<feature type="non-terminal residue" evidence="10">
    <location>
        <position position="380"/>
    </location>
</feature>
<dbReference type="InterPro" id="IPR000178">
    <property type="entry name" value="TF_IF2_bacterial-like"/>
</dbReference>
<comment type="function">
    <text evidence="8">One of the essential components for the initiation of protein synthesis. Protects formylmethionyl-tRNA from spontaneous hydrolysis and promotes its binding to the 30S ribosomal subunits. Also involved in the hydrolysis of GTP during the formation of the 70S ribosomal complex.</text>
</comment>
<feature type="non-terminal residue" evidence="10">
    <location>
        <position position="1"/>
    </location>
</feature>